<dbReference type="GO" id="GO:0140359">
    <property type="term" value="F:ABC-type transporter activity"/>
    <property type="evidence" value="ECO:0007669"/>
    <property type="project" value="InterPro"/>
</dbReference>
<proteinExistence type="predicted"/>
<dbReference type="PANTHER" id="PTHR24223">
    <property type="entry name" value="ATP-BINDING CASSETTE SUB-FAMILY C"/>
    <property type="match status" value="1"/>
</dbReference>
<dbReference type="InterPro" id="IPR036640">
    <property type="entry name" value="ABC1_TM_sf"/>
</dbReference>
<evidence type="ECO:0000256" key="3">
    <source>
        <dbReference type="ARBA" id="ARBA00022737"/>
    </source>
</evidence>
<feature type="transmembrane region" description="Helical" evidence="8">
    <location>
        <begin position="37"/>
        <end position="56"/>
    </location>
</feature>
<dbReference type="AlphaFoldDB" id="A0A433Q765"/>
<dbReference type="Pfam" id="PF00005">
    <property type="entry name" value="ABC_tran"/>
    <property type="match status" value="1"/>
</dbReference>
<dbReference type="Gene3D" id="3.40.50.300">
    <property type="entry name" value="P-loop containing nucleotide triphosphate hydrolases"/>
    <property type="match status" value="1"/>
</dbReference>
<sequence length="541" mass="61856">MIHSHLNAIYAVAFLISLVDLRLLYLVHSILSIDFMYAVALANSLVTLVLCVVVASECNKYQPVRRTENRCYLSKEVNASMYSRFMFNWVNSMMKEGYSCMLNDEDLPELSVENRTKYILAHFHEHHVTSLLLSLGYSSCSELTIQVFYALIWSIFIFSSAYFLNLIIGFIEKAPFQREPVFTAYLYIFGLFISNVVQSLSFQHVLYIGRVLHIRIRSIIIGEVYAKALCRHDTTKDETKTKIGNIINLVSVDTQKIGELSTYIFYIYAYPIQILICIWLLWRLLGYSTMFGIAVIIVTYPLPTHLSNMYKNSHKDVMQATDKHMTLMNELLHAMSTVKFFAWESQFRFHILNAHENELRAIRSRLMQYLWIGNVWFIIPILIMLSMFMAHTKLAGNELTTTVAFTALALFTNLRFVLDEMPFIVSSILQTRVALRCVVDFLAEPEINRDAHEVRIGKAEFIGFKNNASFQWFYNAPNDTDAGPNPTNLGQIFKLKNLNISFPPGELSIVCGPTGCGKTSLISSLMGEMNCLTGYAVLPCK</sequence>
<dbReference type="GO" id="GO:0005524">
    <property type="term" value="F:ATP binding"/>
    <property type="evidence" value="ECO:0007669"/>
    <property type="project" value="UniProtKB-KW"/>
</dbReference>
<dbReference type="PROSITE" id="PS50929">
    <property type="entry name" value="ABC_TM1F"/>
    <property type="match status" value="1"/>
</dbReference>
<keyword evidence="3" id="KW-0677">Repeat</keyword>
<feature type="transmembrane region" description="Helical" evidence="8">
    <location>
        <begin position="147"/>
        <end position="171"/>
    </location>
</feature>
<evidence type="ECO:0000313" key="10">
    <source>
        <dbReference type="EMBL" id="RUS25617.1"/>
    </source>
</evidence>
<keyword evidence="1" id="KW-0813">Transport</keyword>
<evidence type="ECO:0000256" key="2">
    <source>
        <dbReference type="ARBA" id="ARBA00022692"/>
    </source>
</evidence>
<dbReference type="InterPro" id="IPR027417">
    <property type="entry name" value="P-loop_NTPase"/>
</dbReference>
<evidence type="ECO:0000256" key="6">
    <source>
        <dbReference type="ARBA" id="ARBA00022989"/>
    </source>
</evidence>
<keyword evidence="5" id="KW-0067">ATP-binding</keyword>
<dbReference type="Pfam" id="PF00664">
    <property type="entry name" value="ABC_membrane"/>
    <property type="match status" value="1"/>
</dbReference>
<evidence type="ECO:0000256" key="7">
    <source>
        <dbReference type="ARBA" id="ARBA00023136"/>
    </source>
</evidence>
<dbReference type="EMBL" id="RBNJ01012505">
    <property type="protein sequence ID" value="RUS25617.1"/>
    <property type="molecule type" value="Genomic_DNA"/>
</dbReference>
<gene>
    <name evidence="10" type="ORF">BC938DRAFT_471885</name>
</gene>
<evidence type="ECO:0000256" key="5">
    <source>
        <dbReference type="ARBA" id="ARBA00022840"/>
    </source>
</evidence>
<dbReference type="Gene3D" id="1.20.1560.10">
    <property type="entry name" value="ABC transporter type 1, transmembrane domain"/>
    <property type="match status" value="1"/>
</dbReference>
<keyword evidence="4" id="KW-0547">Nucleotide-binding</keyword>
<dbReference type="GO" id="GO:0016020">
    <property type="term" value="C:membrane"/>
    <property type="evidence" value="ECO:0007669"/>
    <property type="project" value="InterPro"/>
</dbReference>
<protein>
    <submittedName>
        <fullName evidence="10">ABC transporter transmembrane region-domain-containing protein</fullName>
    </submittedName>
</protein>
<keyword evidence="11" id="KW-1185">Reference proteome</keyword>
<dbReference type="SUPFAM" id="SSF90123">
    <property type="entry name" value="ABC transporter transmembrane region"/>
    <property type="match status" value="1"/>
</dbReference>
<dbReference type="InterPro" id="IPR003439">
    <property type="entry name" value="ABC_transporter-like_ATP-bd"/>
</dbReference>
<evidence type="ECO:0000256" key="4">
    <source>
        <dbReference type="ARBA" id="ARBA00022741"/>
    </source>
</evidence>
<dbReference type="Proteomes" id="UP000274822">
    <property type="component" value="Unassembled WGS sequence"/>
</dbReference>
<evidence type="ECO:0000256" key="8">
    <source>
        <dbReference type="SAM" id="Phobius"/>
    </source>
</evidence>
<keyword evidence="6 8" id="KW-1133">Transmembrane helix</keyword>
<dbReference type="CDD" id="cd18596">
    <property type="entry name" value="ABC_6TM_VMR1_D1_like"/>
    <property type="match status" value="1"/>
</dbReference>
<comment type="caution">
    <text evidence="10">The sequence shown here is derived from an EMBL/GenBank/DDBJ whole genome shotgun (WGS) entry which is preliminary data.</text>
</comment>
<dbReference type="SUPFAM" id="SSF52540">
    <property type="entry name" value="P-loop containing nucleoside triphosphate hydrolases"/>
    <property type="match status" value="1"/>
</dbReference>
<organism evidence="10 11">
    <name type="scientific">Jimgerdemannia flammicorona</name>
    <dbReference type="NCBI Taxonomy" id="994334"/>
    <lineage>
        <taxon>Eukaryota</taxon>
        <taxon>Fungi</taxon>
        <taxon>Fungi incertae sedis</taxon>
        <taxon>Mucoromycota</taxon>
        <taxon>Mucoromycotina</taxon>
        <taxon>Endogonomycetes</taxon>
        <taxon>Endogonales</taxon>
        <taxon>Endogonaceae</taxon>
        <taxon>Jimgerdemannia</taxon>
    </lineage>
</organism>
<keyword evidence="2 8" id="KW-0812">Transmembrane</keyword>
<reference evidence="10 11" key="1">
    <citation type="journal article" date="2018" name="New Phytol.">
        <title>Phylogenomics of Endogonaceae and evolution of mycorrhizas within Mucoromycota.</title>
        <authorList>
            <person name="Chang Y."/>
            <person name="Desiro A."/>
            <person name="Na H."/>
            <person name="Sandor L."/>
            <person name="Lipzen A."/>
            <person name="Clum A."/>
            <person name="Barry K."/>
            <person name="Grigoriev I.V."/>
            <person name="Martin F.M."/>
            <person name="Stajich J.E."/>
            <person name="Smith M.E."/>
            <person name="Bonito G."/>
            <person name="Spatafora J.W."/>
        </authorList>
    </citation>
    <scope>NUCLEOTIDE SEQUENCE [LARGE SCALE GENOMIC DNA]</scope>
    <source>
        <strain evidence="10 11">AD002</strain>
    </source>
</reference>
<dbReference type="GO" id="GO:0016887">
    <property type="term" value="F:ATP hydrolysis activity"/>
    <property type="evidence" value="ECO:0007669"/>
    <property type="project" value="InterPro"/>
</dbReference>
<dbReference type="PANTHER" id="PTHR24223:SF353">
    <property type="entry name" value="ABC TRANSPORTER ATP-BINDING PROTEIN_PERMEASE VMR1-RELATED"/>
    <property type="match status" value="1"/>
</dbReference>
<feature type="transmembrane region" description="Helical" evidence="8">
    <location>
        <begin position="401"/>
        <end position="418"/>
    </location>
</feature>
<name>A0A433Q765_9FUNG</name>
<feature type="transmembrane region" description="Helical" evidence="8">
    <location>
        <begin position="183"/>
        <end position="208"/>
    </location>
</feature>
<evidence type="ECO:0000259" key="9">
    <source>
        <dbReference type="PROSITE" id="PS50929"/>
    </source>
</evidence>
<feature type="transmembrane region" description="Helical" evidence="8">
    <location>
        <begin position="369"/>
        <end position="389"/>
    </location>
</feature>
<dbReference type="InterPro" id="IPR011527">
    <property type="entry name" value="ABC1_TM_dom"/>
</dbReference>
<evidence type="ECO:0000313" key="11">
    <source>
        <dbReference type="Proteomes" id="UP000274822"/>
    </source>
</evidence>
<evidence type="ECO:0000256" key="1">
    <source>
        <dbReference type="ARBA" id="ARBA00022448"/>
    </source>
</evidence>
<keyword evidence="7 8" id="KW-0472">Membrane</keyword>
<feature type="transmembrane region" description="Helical" evidence="8">
    <location>
        <begin position="7"/>
        <end position="25"/>
    </location>
</feature>
<feature type="transmembrane region" description="Helical" evidence="8">
    <location>
        <begin position="288"/>
        <end position="306"/>
    </location>
</feature>
<feature type="transmembrane region" description="Helical" evidence="8">
    <location>
        <begin position="263"/>
        <end position="282"/>
    </location>
</feature>
<accession>A0A433Q765</accession>
<feature type="domain" description="ABC transmembrane type-1" evidence="9">
    <location>
        <begin position="147"/>
        <end position="430"/>
    </location>
</feature>
<dbReference type="InterPro" id="IPR050173">
    <property type="entry name" value="ABC_transporter_C-like"/>
</dbReference>